<evidence type="ECO:0000313" key="1">
    <source>
        <dbReference type="EMBL" id="THU39398.1"/>
    </source>
</evidence>
<organism evidence="1 2">
    <name type="scientific">Niastella caeni</name>
    <dbReference type="NCBI Taxonomy" id="2569763"/>
    <lineage>
        <taxon>Bacteria</taxon>
        <taxon>Pseudomonadati</taxon>
        <taxon>Bacteroidota</taxon>
        <taxon>Chitinophagia</taxon>
        <taxon>Chitinophagales</taxon>
        <taxon>Chitinophagaceae</taxon>
        <taxon>Niastella</taxon>
    </lineage>
</organism>
<reference evidence="1 2" key="1">
    <citation type="submission" date="2019-04" db="EMBL/GenBank/DDBJ databases">
        <title>Niastella caeni sp. nov., isolated from activated sludge.</title>
        <authorList>
            <person name="Sheng M."/>
        </authorList>
    </citation>
    <scope>NUCLEOTIDE SEQUENCE [LARGE SCALE GENOMIC DNA]</scope>
    <source>
        <strain evidence="1 2">HX-2-15</strain>
    </source>
</reference>
<dbReference type="AlphaFoldDB" id="A0A4S8HUT4"/>
<dbReference type="PROSITE" id="PS51257">
    <property type="entry name" value="PROKAR_LIPOPROTEIN"/>
    <property type="match status" value="1"/>
</dbReference>
<proteinExistence type="predicted"/>
<evidence type="ECO:0000313" key="2">
    <source>
        <dbReference type="Proteomes" id="UP000306918"/>
    </source>
</evidence>
<gene>
    <name evidence="1" type="ORF">FAM09_12900</name>
</gene>
<name>A0A4S8HUT4_9BACT</name>
<protein>
    <submittedName>
        <fullName evidence="1">Uncharacterized protein</fullName>
    </submittedName>
</protein>
<dbReference type="RefSeq" id="WP_136577530.1">
    <property type="nucleotide sequence ID" value="NZ_STFF01000003.1"/>
</dbReference>
<dbReference type="Proteomes" id="UP000306918">
    <property type="component" value="Unassembled WGS sequence"/>
</dbReference>
<dbReference type="EMBL" id="STFF01000003">
    <property type="protein sequence ID" value="THU39398.1"/>
    <property type="molecule type" value="Genomic_DNA"/>
</dbReference>
<keyword evidence="2" id="KW-1185">Reference proteome</keyword>
<accession>A0A4S8HUT4</accession>
<sequence>MRFVGIIIVWVFLFFGCNFDHDDNTQVPVVNNYYLNFTPSSSILVYKESGANTDHVVIHQSIDSISYNDKYIFALTSQGKFLIIDVDSVKSMEEYSSRSEFDAFLNRLSIKKVPLKKVDNVYF</sequence>
<comment type="caution">
    <text evidence="1">The sequence shown here is derived from an EMBL/GenBank/DDBJ whole genome shotgun (WGS) entry which is preliminary data.</text>
</comment>